<dbReference type="InterPro" id="IPR002220">
    <property type="entry name" value="DapA-like"/>
</dbReference>
<name>A0A382CIH2_9ZZZZ</name>
<dbReference type="Gene3D" id="3.20.20.70">
    <property type="entry name" value="Aldolase class I"/>
    <property type="match status" value="1"/>
</dbReference>
<gene>
    <name evidence="1" type="ORF">METZ01_LOCUS178488</name>
</gene>
<sequence length="65" mass="7132">MHKIHGTYCAALTPLNTDYSINKELFLKHCNSLLSEGLDGLAIFGTTGEGNSFNVNEKIEAVNYL</sequence>
<dbReference type="SUPFAM" id="SSF51569">
    <property type="entry name" value="Aldolase"/>
    <property type="match status" value="1"/>
</dbReference>
<dbReference type="Pfam" id="PF00701">
    <property type="entry name" value="DHDPS"/>
    <property type="match status" value="1"/>
</dbReference>
<dbReference type="InterPro" id="IPR013785">
    <property type="entry name" value="Aldolase_TIM"/>
</dbReference>
<proteinExistence type="predicted"/>
<dbReference type="GO" id="GO:0016829">
    <property type="term" value="F:lyase activity"/>
    <property type="evidence" value="ECO:0007669"/>
    <property type="project" value="InterPro"/>
</dbReference>
<accession>A0A382CIH2</accession>
<dbReference type="EMBL" id="UINC01034577">
    <property type="protein sequence ID" value="SVB25634.1"/>
    <property type="molecule type" value="Genomic_DNA"/>
</dbReference>
<feature type="non-terminal residue" evidence="1">
    <location>
        <position position="65"/>
    </location>
</feature>
<reference evidence="1" key="1">
    <citation type="submission" date="2018-05" db="EMBL/GenBank/DDBJ databases">
        <authorList>
            <person name="Lanie J.A."/>
            <person name="Ng W.-L."/>
            <person name="Kazmierczak K.M."/>
            <person name="Andrzejewski T.M."/>
            <person name="Davidsen T.M."/>
            <person name="Wayne K.J."/>
            <person name="Tettelin H."/>
            <person name="Glass J.I."/>
            <person name="Rusch D."/>
            <person name="Podicherti R."/>
            <person name="Tsui H.-C.T."/>
            <person name="Winkler M.E."/>
        </authorList>
    </citation>
    <scope>NUCLEOTIDE SEQUENCE</scope>
</reference>
<dbReference type="AlphaFoldDB" id="A0A382CIH2"/>
<evidence type="ECO:0000313" key="1">
    <source>
        <dbReference type="EMBL" id="SVB25634.1"/>
    </source>
</evidence>
<evidence type="ECO:0008006" key="2">
    <source>
        <dbReference type="Google" id="ProtNLM"/>
    </source>
</evidence>
<organism evidence="1">
    <name type="scientific">marine metagenome</name>
    <dbReference type="NCBI Taxonomy" id="408172"/>
    <lineage>
        <taxon>unclassified sequences</taxon>
        <taxon>metagenomes</taxon>
        <taxon>ecological metagenomes</taxon>
    </lineage>
</organism>
<protein>
    <recommendedName>
        <fullName evidence="2">Dihydrodipicolinate synthase family protein</fullName>
    </recommendedName>
</protein>